<dbReference type="Gene3D" id="1.20.120.80">
    <property type="entry name" value="Cytochrome c oxidase, subunit III, four-helix bundle"/>
    <property type="match status" value="1"/>
</dbReference>
<evidence type="ECO:0000256" key="2">
    <source>
        <dbReference type="ARBA" id="ARBA00010581"/>
    </source>
</evidence>
<evidence type="ECO:0000256" key="7">
    <source>
        <dbReference type="SAM" id="Phobius"/>
    </source>
</evidence>
<dbReference type="OrthoDB" id="9808200at2"/>
<comment type="subcellular location">
    <subcellularLocation>
        <location evidence="6">Cell membrane</location>
        <topology evidence="6">Multi-pass membrane protein</topology>
    </subcellularLocation>
    <subcellularLocation>
        <location evidence="1">Membrane</location>
        <topology evidence="1">Multi-pass membrane protein</topology>
    </subcellularLocation>
</comment>
<evidence type="ECO:0000256" key="1">
    <source>
        <dbReference type="ARBA" id="ARBA00004141"/>
    </source>
</evidence>
<evidence type="ECO:0000259" key="8">
    <source>
        <dbReference type="PROSITE" id="PS50253"/>
    </source>
</evidence>
<evidence type="ECO:0000313" key="10">
    <source>
        <dbReference type="Proteomes" id="UP000219993"/>
    </source>
</evidence>
<dbReference type="PANTHER" id="PTHR11403:SF10">
    <property type="entry name" value="CYTOCHROME C OXIDASE"/>
    <property type="match status" value="1"/>
</dbReference>
<organism evidence="9 10">
    <name type="scientific">Halomonas beimenensis</name>
    <dbReference type="NCBI Taxonomy" id="475662"/>
    <lineage>
        <taxon>Bacteria</taxon>
        <taxon>Pseudomonadati</taxon>
        <taxon>Pseudomonadota</taxon>
        <taxon>Gammaproteobacteria</taxon>
        <taxon>Oceanospirillales</taxon>
        <taxon>Halomonadaceae</taxon>
        <taxon>Halomonas</taxon>
    </lineage>
</organism>
<evidence type="ECO:0000256" key="6">
    <source>
        <dbReference type="RuleBase" id="RU003376"/>
    </source>
</evidence>
<evidence type="ECO:0000313" key="9">
    <source>
        <dbReference type="EMBL" id="ATJ82932.1"/>
    </source>
</evidence>
<dbReference type="PROSITE" id="PS50253">
    <property type="entry name" value="COX3"/>
    <property type="match status" value="1"/>
</dbReference>
<comment type="similarity">
    <text evidence="2 6">Belongs to the cytochrome c oxidase subunit 3 family.</text>
</comment>
<keyword evidence="10" id="KW-1185">Reference proteome</keyword>
<protein>
    <submittedName>
        <fullName evidence="9">Cytochrome c oxidase subunit III</fullName>
    </submittedName>
</protein>
<dbReference type="InterPro" id="IPR024791">
    <property type="entry name" value="Cyt_c/ubiquinol_Oxase_su3"/>
</dbReference>
<keyword evidence="5 7" id="KW-0472">Membrane</keyword>
<evidence type="ECO:0000256" key="4">
    <source>
        <dbReference type="ARBA" id="ARBA00022989"/>
    </source>
</evidence>
<evidence type="ECO:0000256" key="3">
    <source>
        <dbReference type="ARBA" id="ARBA00022692"/>
    </source>
</evidence>
<feature type="transmembrane region" description="Helical" evidence="7">
    <location>
        <begin position="6"/>
        <end position="24"/>
    </location>
</feature>
<feature type="transmembrane region" description="Helical" evidence="7">
    <location>
        <begin position="51"/>
        <end position="71"/>
    </location>
</feature>
<feature type="transmembrane region" description="Helical" evidence="7">
    <location>
        <begin position="91"/>
        <end position="111"/>
    </location>
</feature>
<proteinExistence type="inferred from homology"/>
<dbReference type="InterPro" id="IPR035973">
    <property type="entry name" value="Cyt_c_oxidase_su3-like_sf"/>
</dbReference>
<dbReference type="RefSeq" id="WP_097789324.1">
    <property type="nucleotide sequence ID" value="NZ_BAAADT010000002.1"/>
</dbReference>
<dbReference type="PANTHER" id="PTHR11403">
    <property type="entry name" value="CYTOCHROME C OXIDASE SUBUNIT III"/>
    <property type="match status" value="1"/>
</dbReference>
<dbReference type="GO" id="GO:0004129">
    <property type="term" value="F:cytochrome-c oxidase activity"/>
    <property type="evidence" value="ECO:0007669"/>
    <property type="project" value="InterPro"/>
</dbReference>
<name>A0A291P7U2_9GAMM</name>
<keyword evidence="3 6" id="KW-0812">Transmembrane</keyword>
<dbReference type="GO" id="GO:0005886">
    <property type="term" value="C:plasma membrane"/>
    <property type="evidence" value="ECO:0007669"/>
    <property type="project" value="UniProtKB-SubCell"/>
</dbReference>
<dbReference type="Pfam" id="PF00510">
    <property type="entry name" value="COX3"/>
    <property type="match status" value="1"/>
</dbReference>
<feature type="transmembrane region" description="Helical" evidence="7">
    <location>
        <begin position="123"/>
        <end position="140"/>
    </location>
</feature>
<evidence type="ECO:0000256" key="5">
    <source>
        <dbReference type="ARBA" id="ARBA00023136"/>
    </source>
</evidence>
<dbReference type="InterPro" id="IPR000298">
    <property type="entry name" value="Cyt_c_oxidase-like_su3"/>
</dbReference>
<dbReference type="KEGG" id="hbe:BEI_1945"/>
<dbReference type="SUPFAM" id="SSF81452">
    <property type="entry name" value="Cytochrome c oxidase subunit III-like"/>
    <property type="match status" value="1"/>
</dbReference>
<dbReference type="Proteomes" id="UP000219993">
    <property type="component" value="Chromosome"/>
</dbReference>
<keyword evidence="4 7" id="KW-1133">Transmembrane helix</keyword>
<feature type="transmembrane region" description="Helical" evidence="7">
    <location>
        <begin position="160"/>
        <end position="185"/>
    </location>
</feature>
<gene>
    <name evidence="9" type="primary">coxC2</name>
    <name evidence="9" type="ORF">BEI_1945</name>
</gene>
<feature type="domain" description="Heme-copper oxidase subunit III family profile" evidence="8">
    <location>
        <begin position="1"/>
        <end position="222"/>
    </location>
</feature>
<reference evidence="9 10" key="1">
    <citation type="journal article" date="2017" name="Sci. Rep.">
        <title>Revealing the Saline Adaptation Strategies of the Halophilic Bacterium Halomonas beimenensis through High-throughput Omics and Transposon Mutagenesis Approaches.</title>
        <authorList>
            <person name="Chen Y.H."/>
            <person name="Lin S.S."/>
            <person name="Shyu Y.T."/>
        </authorList>
    </citation>
    <scope>NUCLEOTIDE SEQUENCE [LARGE SCALE GENOMIC DNA]</scope>
    <source>
        <strain evidence="9 10">NTU-111</strain>
    </source>
</reference>
<dbReference type="GO" id="GO:0019646">
    <property type="term" value="P:aerobic electron transport chain"/>
    <property type="evidence" value="ECO:0007669"/>
    <property type="project" value="InterPro"/>
</dbReference>
<dbReference type="EMBL" id="CP021435">
    <property type="protein sequence ID" value="ATJ82932.1"/>
    <property type="molecule type" value="Genomic_DNA"/>
</dbReference>
<dbReference type="InterPro" id="IPR013833">
    <property type="entry name" value="Cyt_c_oxidase_su3_a-hlx"/>
</dbReference>
<feature type="transmembrane region" description="Helical" evidence="7">
    <location>
        <begin position="197"/>
        <end position="221"/>
    </location>
</feature>
<sequence>MTVSLVLIVLLMAGFAGWLIGQSIRVRPWVADTGATPPAPQTPPFVTAPRVGLAVFLAVVTSLFALAVSAFLMRRHIGADWQAVPVPALLWWNTGLLIAASVALQLAWRSTRQGRQAALRRRLALGGGLTLAFVIGQALAWQRLEAAGHPPAANPANAFFYLLTALHALHLLGGLVAWGRVLALAGRGISQPRLRQAVELCALYWHFLLLVWGGLFGVLLMS</sequence>
<accession>A0A291P7U2</accession>
<dbReference type="AlphaFoldDB" id="A0A291P7U2"/>